<feature type="compositionally biased region" description="Basic residues" evidence="1">
    <location>
        <begin position="359"/>
        <end position="369"/>
    </location>
</feature>
<feature type="compositionally biased region" description="Low complexity" evidence="1">
    <location>
        <begin position="92"/>
        <end position="106"/>
    </location>
</feature>
<dbReference type="RefSeq" id="XP_007409562.1">
    <property type="nucleotide sequence ID" value="XM_007409500.1"/>
</dbReference>
<feature type="region of interest" description="Disordered" evidence="1">
    <location>
        <begin position="337"/>
        <end position="402"/>
    </location>
</feature>
<protein>
    <submittedName>
        <fullName evidence="2">Uncharacterized protein</fullName>
    </submittedName>
</protein>
<accession>F4RKM8</accession>
<feature type="compositionally biased region" description="Polar residues" evidence="1">
    <location>
        <begin position="338"/>
        <end position="349"/>
    </location>
</feature>
<feature type="region of interest" description="Disordered" evidence="1">
    <location>
        <begin position="16"/>
        <end position="132"/>
    </location>
</feature>
<name>F4RKM8_MELLP</name>
<dbReference type="AlphaFoldDB" id="F4RKM8"/>
<dbReference type="EMBL" id="GL883105">
    <property type="protein sequence ID" value="EGG07120.1"/>
    <property type="molecule type" value="Genomic_DNA"/>
</dbReference>
<feature type="region of interest" description="Disordered" evidence="1">
    <location>
        <begin position="429"/>
        <end position="448"/>
    </location>
</feature>
<dbReference type="InParanoid" id="F4RKM8"/>
<evidence type="ECO:0000313" key="2">
    <source>
        <dbReference type="EMBL" id="EGG07120.1"/>
    </source>
</evidence>
<dbReference type="GeneID" id="18934069"/>
<sequence>MLGRTMLGAYEAMYGDIPFDPEAETRRGRRSNREPVQTGKRRPRTESLIADEDPNHARAPARVSTKKTRKLEPEPEATSTVTRAVPNPVQATSTIPSTSSSNNLTSYATPKAKGKGAEKEEEDSTNPEEDITFVDDQQLSNNSLLKLSHCFHQRMTKLKSYVPLTVFNMDWIDRDSEKASQKKLKTVKELQEGDDTMTYSGLQPKDELLLSYGEWIDHMDLFIRYVEEYYHMPKCAENFRQHKTNVIDIRRSTSCWMVALRYCIKVRKLVMQHRMVEGKCVMSNAGVLHEDILRAAKDKAESLGERSHAENPYIATVETPDLSVAKERSLIKREFAAANQNNSHGSWRNGNREDQNGGRRGKSRYQKNKNRNDRRNENDQGRAHESGQHYNKGHTTFPFNSFGGHYQHQSHLPYQPYVPYQSYSYASGSNQGFNQGGTTAGPSEPSNQLAIVPKPGTSGGGNQNGALAIVHRNNTNKCLYGFAPPKLSRQKRP</sequence>
<dbReference type="VEuPathDB" id="FungiDB:MELLADRAFT_86064"/>
<dbReference type="KEGG" id="mlr:MELLADRAFT_86064"/>
<evidence type="ECO:0000256" key="1">
    <source>
        <dbReference type="SAM" id="MobiDB-lite"/>
    </source>
</evidence>
<keyword evidence="3" id="KW-1185">Reference proteome</keyword>
<dbReference type="Proteomes" id="UP000001072">
    <property type="component" value="Unassembled WGS sequence"/>
</dbReference>
<evidence type="ECO:0000313" key="3">
    <source>
        <dbReference type="Proteomes" id="UP000001072"/>
    </source>
</evidence>
<dbReference type="HOGENOM" id="CLU_024650_0_0_1"/>
<feature type="compositionally biased region" description="Acidic residues" evidence="1">
    <location>
        <begin position="119"/>
        <end position="132"/>
    </location>
</feature>
<proteinExistence type="predicted"/>
<organism evidence="3">
    <name type="scientific">Melampsora larici-populina (strain 98AG31 / pathotype 3-4-7)</name>
    <name type="common">Poplar leaf rust fungus</name>
    <dbReference type="NCBI Taxonomy" id="747676"/>
    <lineage>
        <taxon>Eukaryota</taxon>
        <taxon>Fungi</taxon>
        <taxon>Dikarya</taxon>
        <taxon>Basidiomycota</taxon>
        <taxon>Pucciniomycotina</taxon>
        <taxon>Pucciniomycetes</taxon>
        <taxon>Pucciniales</taxon>
        <taxon>Melampsoraceae</taxon>
        <taxon>Melampsora</taxon>
    </lineage>
</organism>
<feature type="compositionally biased region" description="Basic and acidic residues" evidence="1">
    <location>
        <begin position="370"/>
        <end position="387"/>
    </location>
</feature>
<gene>
    <name evidence="2" type="ORF">MELLADRAFT_86064</name>
</gene>
<reference evidence="3" key="1">
    <citation type="journal article" date="2011" name="Proc. Natl. Acad. Sci. U.S.A.">
        <title>Obligate biotrophy features unraveled by the genomic analysis of rust fungi.</title>
        <authorList>
            <person name="Duplessis S."/>
            <person name="Cuomo C.A."/>
            <person name="Lin Y.-C."/>
            <person name="Aerts A."/>
            <person name="Tisserant E."/>
            <person name="Veneault-Fourrey C."/>
            <person name="Joly D.L."/>
            <person name="Hacquard S."/>
            <person name="Amselem J."/>
            <person name="Cantarel B.L."/>
            <person name="Chiu R."/>
            <person name="Coutinho P.M."/>
            <person name="Feau N."/>
            <person name="Field M."/>
            <person name="Frey P."/>
            <person name="Gelhaye E."/>
            <person name="Goldberg J."/>
            <person name="Grabherr M.G."/>
            <person name="Kodira C.D."/>
            <person name="Kohler A."/>
            <person name="Kuees U."/>
            <person name="Lindquist E.A."/>
            <person name="Lucas S.M."/>
            <person name="Mago R."/>
            <person name="Mauceli E."/>
            <person name="Morin E."/>
            <person name="Murat C."/>
            <person name="Pangilinan J.L."/>
            <person name="Park R."/>
            <person name="Pearson M."/>
            <person name="Quesneville H."/>
            <person name="Rouhier N."/>
            <person name="Sakthikumar S."/>
            <person name="Salamov A.A."/>
            <person name="Schmutz J."/>
            <person name="Selles B."/>
            <person name="Shapiro H."/>
            <person name="Tanguay P."/>
            <person name="Tuskan G.A."/>
            <person name="Henrissat B."/>
            <person name="Van de Peer Y."/>
            <person name="Rouze P."/>
            <person name="Ellis J.G."/>
            <person name="Dodds P.N."/>
            <person name="Schein J.E."/>
            <person name="Zhong S."/>
            <person name="Hamelin R.C."/>
            <person name="Grigoriev I.V."/>
            <person name="Szabo L.J."/>
            <person name="Martin F."/>
        </authorList>
    </citation>
    <scope>NUCLEOTIDE SEQUENCE [LARGE SCALE GENOMIC DNA]</scope>
    <source>
        <strain evidence="3">98AG31 / pathotype 3-4-7</strain>
    </source>
</reference>